<feature type="transmembrane region" description="Helical" evidence="3">
    <location>
        <begin position="148"/>
        <end position="167"/>
    </location>
</feature>
<dbReference type="InterPro" id="IPR023298">
    <property type="entry name" value="ATPase_P-typ_TM_dom_sf"/>
</dbReference>
<feature type="transmembrane region" description="Helical" evidence="3">
    <location>
        <begin position="76"/>
        <end position="95"/>
    </location>
</feature>
<keyword evidence="6" id="KW-1185">Reference proteome</keyword>
<keyword evidence="3" id="KW-0812">Transmembrane</keyword>
<dbReference type="Proteomes" id="UP000070463">
    <property type="component" value="Unassembled WGS sequence"/>
</dbReference>
<comment type="caution">
    <text evidence="5">The sequence shown here is derived from an EMBL/GenBank/DDBJ whole genome shotgun (WGS) entry which is preliminary data.</text>
</comment>
<feature type="transmembrane region" description="Helical" evidence="3">
    <location>
        <begin position="210"/>
        <end position="231"/>
    </location>
</feature>
<proteinExistence type="predicted"/>
<dbReference type="GO" id="GO:0005886">
    <property type="term" value="C:plasma membrane"/>
    <property type="evidence" value="ECO:0007669"/>
    <property type="project" value="TreeGrafter"/>
</dbReference>
<accession>A0A133UP23</accession>
<dbReference type="InterPro" id="IPR006068">
    <property type="entry name" value="ATPase_P-typ_cation-transptr_C"/>
</dbReference>
<dbReference type="PANTHER" id="PTHR24093">
    <property type="entry name" value="CATION TRANSPORTING ATPASE"/>
    <property type="match status" value="1"/>
</dbReference>
<dbReference type="EMBL" id="LHXR01000121">
    <property type="protein sequence ID" value="KXA95972.1"/>
    <property type="molecule type" value="Genomic_DNA"/>
</dbReference>
<reference evidence="5 6" key="1">
    <citation type="journal article" date="2016" name="Sci. Rep.">
        <title>Metabolic traits of an uncultured archaeal lineage -MSBL1- from brine pools of the Red Sea.</title>
        <authorList>
            <person name="Mwirichia R."/>
            <person name="Alam I."/>
            <person name="Rashid M."/>
            <person name="Vinu M."/>
            <person name="Ba-Alawi W."/>
            <person name="Anthony Kamau A."/>
            <person name="Kamanda Ngugi D."/>
            <person name="Goker M."/>
            <person name="Klenk H.P."/>
            <person name="Bajic V."/>
            <person name="Stingl U."/>
        </authorList>
    </citation>
    <scope>NUCLEOTIDE SEQUENCE [LARGE SCALE GENOMIC DNA]</scope>
    <source>
        <strain evidence="5">SCGC-AAA259I09</strain>
    </source>
</reference>
<evidence type="ECO:0000313" key="6">
    <source>
        <dbReference type="Proteomes" id="UP000070463"/>
    </source>
</evidence>
<dbReference type="Pfam" id="PF00689">
    <property type="entry name" value="Cation_ATPase_C"/>
    <property type="match status" value="1"/>
</dbReference>
<feature type="transmembrane region" description="Helical" evidence="3">
    <location>
        <begin position="42"/>
        <end position="64"/>
    </location>
</feature>
<dbReference type="Gene3D" id="1.20.1110.10">
    <property type="entry name" value="Calcium-transporting ATPase, transmembrane domain"/>
    <property type="match status" value="2"/>
</dbReference>
<evidence type="ECO:0000313" key="5">
    <source>
        <dbReference type="EMBL" id="KXA95972.1"/>
    </source>
</evidence>
<dbReference type="GO" id="GO:0046872">
    <property type="term" value="F:metal ion binding"/>
    <property type="evidence" value="ECO:0007669"/>
    <property type="project" value="UniProtKB-KW"/>
</dbReference>
<evidence type="ECO:0000259" key="4">
    <source>
        <dbReference type="Pfam" id="PF00689"/>
    </source>
</evidence>
<feature type="transmembrane region" description="Helical" evidence="3">
    <location>
        <begin position="116"/>
        <end position="136"/>
    </location>
</feature>
<keyword evidence="3" id="KW-1133">Transmembrane helix</keyword>
<dbReference type="PATRIC" id="fig|1698267.3.peg.326"/>
<dbReference type="SUPFAM" id="SSF81665">
    <property type="entry name" value="Calcium ATPase, transmembrane domain M"/>
    <property type="match status" value="1"/>
</dbReference>
<keyword evidence="2" id="KW-0460">Magnesium</keyword>
<dbReference type="PANTHER" id="PTHR24093:SF506">
    <property type="entry name" value="CATION-TRANSPORTING ATPASE PMA1"/>
    <property type="match status" value="1"/>
</dbReference>
<keyword evidence="1" id="KW-0479">Metal-binding</keyword>
<dbReference type="AlphaFoldDB" id="A0A133UP23"/>
<evidence type="ECO:0000256" key="3">
    <source>
        <dbReference type="SAM" id="Phobius"/>
    </source>
</evidence>
<organism evidence="5 6">
    <name type="scientific">candidate division MSBL1 archaeon SCGC-AAA259I09</name>
    <dbReference type="NCBI Taxonomy" id="1698267"/>
    <lineage>
        <taxon>Archaea</taxon>
        <taxon>Methanobacteriati</taxon>
        <taxon>Methanobacteriota</taxon>
        <taxon>candidate division MSBL1</taxon>
    </lineage>
</organism>
<evidence type="ECO:0000256" key="2">
    <source>
        <dbReference type="ARBA" id="ARBA00022842"/>
    </source>
</evidence>
<name>A0A133UP23_9EURY</name>
<gene>
    <name evidence="5" type="ORF">AKJ37_06365</name>
</gene>
<feature type="domain" description="Cation-transporting P-type ATPase C-terminal" evidence="4">
    <location>
        <begin position="69"/>
        <end position="226"/>
    </location>
</feature>
<protein>
    <recommendedName>
        <fullName evidence="4">Cation-transporting P-type ATPase C-terminal domain-containing protein</fullName>
    </recommendedName>
</protein>
<evidence type="ECO:0000256" key="1">
    <source>
        <dbReference type="ARBA" id="ARBA00022723"/>
    </source>
</evidence>
<keyword evidence="3" id="KW-0472">Membrane</keyword>
<sequence length="251" mass="27969">MGERGTDVAKQASDMVLLDDNYRTIKDAIAEGRGIFDNIRKFVNLLISSNAGEVMMVFTAAILFSSGKPPLTPAMLLWVNLLTDGLPALALGVDPKSEDIMKRPPKRKGENIIDERIGFSILWIGFTVMIVMVLLYGRYIGQSVEKAMTMALTSFVFMKFSAIIPIRSRYGTPTVSNKWLGLAVLSSIVAQLALLYSPLNQLFDVVPIGLNSWILIIISSAGFFAFSCFMIRSEKRLLKWLKEVRNRISHT</sequence>
<feature type="transmembrane region" description="Helical" evidence="3">
    <location>
        <begin position="179"/>
        <end position="198"/>
    </location>
</feature>
<dbReference type="GO" id="GO:0005388">
    <property type="term" value="F:P-type calcium transporter activity"/>
    <property type="evidence" value="ECO:0007669"/>
    <property type="project" value="TreeGrafter"/>
</dbReference>